<accession>A0A235B1B1</accession>
<comment type="caution">
    <text evidence="1">The sequence shown here is derived from an EMBL/GenBank/DDBJ whole genome shotgun (WGS) entry which is preliminary data.</text>
</comment>
<reference evidence="1 2" key="1">
    <citation type="submission" date="2017-07" db="EMBL/GenBank/DDBJ databases">
        <title>The genome sequence of Paludifilum halophilum highlights mechanisms for microbial adaptation to high salt environemnts.</title>
        <authorList>
            <person name="Belbahri L."/>
        </authorList>
    </citation>
    <scope>NUCLEOTIDE SEQUENCE [LARGE SCALE GENOMIC DNA]</scope>
    <source>
        <strain evidence="1 2">DSM 102817</strain>
    </source>
</reference>
<evidence type="ECO:0000313" key="1">
    <source>
        <dbReference type="EMBL" id="OYD06080.1"/>
    </source>
</evidence>
<organism evidence="1 2">
    <name type="scientific">Paludifilum halophilum</name>
    <dbReference type="NCBI Taxonomy" id="1642702"/>
    <lineage>
        <taxon>Bacteria</taxon>
        <taxon>Bacillati</taxon>
        <taxon>Bacillota</taxon>
        <taxon>Bacilli</taxon>
        <taxon>Bacillales</taxon>
        <taxon>Thermoactinomycetaceae</taxon>
        <taxon>Paludifilum</taxon>
    </lineage>
</organism>
<protein>
    <recommendedName>
        <fullName evidence="3">ATP-binding protein</fullName>
    </recommendedName>
</protein>
<evidence type="ECO:0008006" key="3">
    <source>
        <dbReference type="Google" id="ProtNLM"/>
    </source>
</evidence>
<name>A0A235B1B1_9BACL</name>
<keyword evidence="2" id="KW-1185">Reference proteome</keyword>
<dbReference type="Pfam" id="PF13479">
    <property type="entry name" value="AAA_24"/>
    <property type="match status" value="1"/>
</dbReference>
<dbReference type="AlphaFoldDB" id="A0A235B1B1"/>
<dbReference type="RefSeq" id="WP_094266032.1">
    <property type="nucleotide sequence ID" value="NZ_NOWF01000027.1"/>
</dbReference>
<sequence length="241" mass="27441">MLLPTEKKQPKQRLEDYSILLYGHPKIGKSTFCSQMDSPIFLATEPGLEALSVYEVKVPDWPTFLRACAELKTEAEKPEEERRFKSVIVDTVDNLWKSCAEYVRDKLEIQHESDLGYGKGYAMVRDEFFRAIRKLSLLPYGLVMTSHVNMTEVKTRTATITKAIPTLPKSGRDVVLGMVDIILYAESVETDDGEVRILRTKPSEKWEAGDRTGRLPANLPLDFPTFHEAFHNHHDKGADDQ</sequence>
<evidence type="ECO:0000313" key="2">
    <source>
        <dbReference type="Proteomes" id="UP000215459"/>
    </source>
</evidence>
<dbReference type="Proteomes" id="UP000215459">
    <property type="component" value="Unassembled WGS sequence"/>
</dbReference>
<proteinExistence type="predicted"/>
<dbReference type="OrthoDB" id="5413799at2"/>
<dbReference type="EMBL" id="NOWF01000027">
    <property type="protein sequence ID" value="OYD06080.1"/>
    <property type="molecule type" value="Genomic_DNA"/>
</dbReference>
<gene>
    <name evidence="1" type="ORF">CHM34_18220</name>
</gene>